<accession>A0AAI8VPT1</accession>
<evidence type="ECO:0000313" key="1">
    <source>
        <dbReference type="EMBL" id="CAJ2508842.1"/>
    </source>
</evidence>
<dbReference type="AlphaFoldDB" id="A0AAI8VPT1"/>
<name>A0AAI8VPT1_9PEZI</name>
<dbReference type="EMBL" id="CAUWAG010000012">
    <property type="protein sequence ID" value="CAJ2508842.1"/>
    <property type="molecule type" value="Genomic_DNA"/>
</dbReference>
<reference evidence="1" key="1">
    <citation type="submission" date="2023-10" db="EMBL/GenBank/DDBJ databases">
        <authorList>
            <person name="Hackl T."/>
        </authorList>
    </citation>
    <scope>NUCLEOTIDE SEQUENCE</scope>
</reference>
<evidence type="ECO:0000313" key="2">
    <source>
        <dbReference type="Proteomes" id="UP001295740"/>
    </source>
</evidence>
<proteinExistence type="predicted"/>
<sequence length="423" mass="46963">MDSVPNEIFRQILVAAKCGSPTTGRFLPCLLVSKTWRDLATPILHSCIVLTPETTSRFMKVFQRHEYGMQVRSLTWRLDPLRPKAKEVANGFGDPNSRSVAADLPDENGKALATLLPRLTNLTSFSLYYTADTNGAHLQRRLLINVIEALPESCTSLEIDTMGIDSRSPEEKVHVCEALRSVLPRVRHVRIRIGAMCAAMFGSGPLLNGCPPLPGQDGSFVPIAMPNIHSLTVDCKYLGDWSYTQCCGSEDYKGWVNEPGGSAWFPITAGLERVVETERAVPREADIIVMGFVPGLYEPSCAWPASIRADMIKKESWAIPKLWRWVRMPDGRELEAVKQIDVDSLVEGDSWRNLVSGARIAKAVIEAAAIGRARIAAVNGEVKPIRFKTRKQRVKKAHNSFFGLEDNALWSNEKRAQQVLLKA</sequence>
<protein>
    <submittedName>
        <fullName evidence="1">Uu.00g138680.m01.CDS01</fullName>
    </submittedName>
</protein>
<dbReference type="Proteomes" id="UP001295740">
    <property type="component" value="Unassembled WGS sequence"/>
</dbReference>
<organism evidence="1 2">
    <name type="scientific">Anthostomella pinea</name>
    <dbReference type="NCBI Taxonomy" id="933095"/>
    <lineage>
        <taxon>Eukaryota</taxon>
        <taxon>Fungi</taxon>
        <taxon>Dikarya</taxon>
        <taxon>Ascomycota</taxon>
        <taxon>Pezizomycotina</taxon>
        <taxon>Sordariomycetes</taxon>
        <taxon>Xylariomycetidae</taxon>
        <taxon>Xylariales</taxon>
        <taxon>Xylariaceae</taxon>
        <taxon>Anthostomella</taxon>
    </lineage>
</organism>
<comment type="caution">
    <text evidence="1">The sequence shown here is derived from an EMBL/GenBank/DDBJ whole genome shotgun (WGS) entry which is preliminary data.</text>
</comment>
<keyword evidence="2" id="KW-1185">Reference proteome</keyword>
<gene>
    <name evidence="1" type="ORF">KHLLAP_LOCUS9310</name>
</gene>